<feature type="signal peptide" evidence="3">
    <location>
        <begin position="1"/>
        <end position="25"/>
    </location>
</feature>
<evidence type="ECO:0000256" key="3">
    <source>
        <dbReference type="SAM" id="SignalP"/>
    </source>
</evidence>
<dbReference type="AlphaFoldDB" id="A0A6G1GH11"/>
<dbReference type="RefSeq" id="XP_033538790.1">
    <property type="nucleotide sequence ID" value="XM_033680911.1"/>
</dbReference>
<gene>
    <name evidence="4 6" type="ORF">P152DRAFT_469632</name>
</gene>
<evidence type="ECO:0000256" key="1">
    <source>
        <dbReference type="SAM" id="MobiDB-lite"/>
    </source>
</evidence>
<keyword evidence="2" id="KW-1133">Transmembrane helix</keyword>
<dbReference type="GeneID" id="54421481"/>
<name>A0A6G1GH11_9PEZI</name>
<accession>A0A6G1GH11</accession>
<feature type="compositionally biased region" description="Low complexity" evidence="1">
    <location>
        <begin position="135"/>
        <end position="162"/>
    </location>
</feature>
<organism evidence="4">
    <name type="scientific">Eremomyces bilateralis CBS 781.70</name>
    <dbReference type="NCBI Taxonomy" id="1392243"/>
    <lineage>
        <taxon>Eukaryota</taxon>
        <taxon>Fungi</taxon>
        <taxon>Dikarya</taxon>
        <taxon>Ascomycota</taxon>
        <taxon>Pezizomycotina</taxon>
        <taxon>Dothideomycetes</taxon>
        <taxon>Dothideomycetes incertae sedis</taxon>
        <taxon>Eremomycetales</taxon>
        <taxon>Eremomycetaceae</taxon>
        <taxon>Eremomyces</taxon>
    </lineage>
</organism>
<reference evidence="6" key="3">
    <citation type="submission" date="2025-04" db="UniProtKB">
        <authorList>
            <consortium name="RefSeq"/>
        </authorList>
    </citation>
    <scope>IDENTIFICATION</scope>
    <source>
        <strain evidence="6">CBS 781.70</strain>
    </source>
</reference>
<sequence>MAGFRRIFSTVHVLFIAVLIQSVSSQTAVTNRIIIKAYPSDGAVLGEKTTLEYEAPTNDPVKIELFWDGSFNATVGSGTDGSFDWTPSTSLVAGPDYYLTFSQSISNSALGLLNWSDPFPLLRKTENGIVTSDGPTNLPSSTSSSVPSSSPTGETSSPSSDTAGKTGLSIGEKVAIGITVPIAVIILIAAAFFFGRRRAAKRKSAVAEPYTEKPELDGTAKEHDILDGREVVAWELAAQDSGRDGKARGPVSELP</sequence>
<keyword evidence="2" id="KW-0472">Membrane</keyword>
<reference evidence="6" key="2">
    <citation type="submission" date="2020-04" db="EMBL/GenBank/DDBJ databases">
        <authorList>
            <consortium name="NCBI Genome Project"/>
        </authorList>
    </citation>
    <scope>NUCLEOTIDE SEQUENCE</scope>
    <source>
        <strain evidence="6">CBS 781.70</strain>
    </source>
</reference>
<feature type="compositionally biased region" description="Basic and acidic residues" evidence="1">
    <location>
        <begin position="210"/>
        <end position="223"/>
    </location>
</feature>
<keyword evidence="3" id="KW-0732">Signal</keyword>
<evidence type="ECO:0000313" key="5">
    <source>
        <dbReference type="Proteomes" id="UP000504638"/>
    </source>
</evidence>
<protein>
    <submittedName>
        <fullName evidence="4 6">Uncharacterized protein</fullName>
    </submittedName>
</protein>
<evidence type="ECO:0000313" key="6">
    <source>
        <dbReference type="RefSeq" id="XP_033538790.1"/>
    </source>
</evidence>
<reference evidence="4 6" key="1">
    <citation type="submission" date="2020-01" db="EMBL/GenBank/DDBJ databases">
        <authorList>
            <consortium name="DOE Joint Genome Institute"/>
            <person name="Haridas S."/>
            <person name="Albert R."/>
            <person name="Binder M."/>
            <person name="Bloem J."/>
            <person name="Labutti K."/>
            <person name="Salamov A."/>
            <person name="Andreopoulos B."/>
            <person name="Baker S.E."/>
            <person name="Barry K."/>
            <person name="Bills G."/>
            <person name="Bluhm B.H."/>
            <person name="Cannon C."/>
            <person name="Castanera R."/>
            <person name="Culley D.E."/>
            <person name="Daum C."/>
            <person name="Ezra D."/>
            <person name="Gonzalez J.B."/>
            <person name="Henrissat B."/>
            <person name="Kuo A."/>
            <person name="Liang C."/>
            <person name="Lipzen A."/>
            <person name="Lutzoni F."/>
            <person name="Magnuson J."/>
            <person name="Mondo S."/>
            <person name="Nolan M."/>
            <person name="Ohm R."/>
            <person name="Pangilinan J."/>
            <person name="Park H.-J."/>
            <person name="Ramirez L."/>
            <person name="Alfaro M."/>
            <person name="Sun H."/>
            <person name="Tritt A."/>
            <person name="Yoshinaga Y."/>
            <person name="Zwiers L.-H."/>
            <person name="Turgeon B.G."/>
            <person name="Goodwin S.B."/>
            <person name="Spatafora J.W."/>
            <person name="Crous P.W."/>
            <person name="Grigoriev I.V."/>
        </authorList>
    </citation>
    <scope>NUCLEOTIDE SEQUENCE</scope>
    <source>
        <strain evidence="4 6">CBS 781.70</strain>
    </source>
</reference>
<proteinExistence type="predicted"/>
<feature type="chain" id="PRO_5044632131" evidence="3">
    <location>
        <begin position="26"/>
        <end position="255"/>
    </location>
</feature>
<keyword evidence="5" id="KW-1185">Reference proteome</keyword>
<keyword evidence="2" id="KW-0812">Transmembrane</keyword>
<feature type="transmembrane region" description="Helical" evidence="2">
    <location>
        <begin position="174"/>
        <end position="194"/>
    </location>
</feature>
<feature type="region of interest" description="Disordered" evidence="1">
    <location>
        <begin position="126"/>
        <end position="165"/>
    </location>
</feature>
<evidence type="ECO:0000313" key="4">
    <source>
        <dbReference type="EMBL" id="KAF1817159.1"/>
    </source>
</evidence>
<dbReference type="Proteomes" id="UP000504638">
    <property type="component" value="Unplaced"/>
</dbReference>
<feature type="region of interest" description="Disordered" evidence="1">
    <location>
        <begin position="204"/>
        <end position="223"/>
    </location>
</feature>
<dbReference type="OrthoDB" id="5589325at2759"/>
<dbReference type="EMBL" id="ML975149">
    <property type="protein sequence ID" value="KAF1817159.1"/>
    <property type="molecule type" value="Genomic_DNA"/>
</dbReference>
<evidence type="ECO:0000256" key="2">
    <source>
        <dbReference type="SAM" id="Phobius"/>
    </source>
</evidence>